<dbReference type="InterPro" id="IPR006076">
    <property type="entry name" value="FAD-dep_OxRdtase"/>
</dbReference>
<protein>
    <submittedName>
        <fullName evidence="3">N-methylglutamate dehydrogenase subunit A</fullName>
    </submittedName>
</protein>
<dbReference type="GO" id="GO:0016491">
    <property type="term" value="F:oxidoreductase activity"/>
    <property type="evidence" value="ECO:0007669"/>
    <property type="project" value="UniProtKB-KW"/>
</dbReference>
<gene>
    <name evidence="3" type="ORF">A8950_1583</name>
</gene>
<accession>A0A4R6WZN3</accession>
<sequence>MIPAFVPLKILRYGFRKKYPAERFIPPAKDLKKSYDVVIIGGGGHALACAYYLAHTHGITNVCVLERGYLAGGNTARNTAIIRSNYLTPEGVRFYEQSLKLYREFSQELDFNILYSERGHFTLAHTDAAVRTSRWRAEVNKQLGVNSELIYPDEIARLCPHLNMSDKVRYPIMGALYHPPGSIARHDAVAWAYARGAAKLGVEIHQQTPVTKILVENGTVKGVETPRGTVYANRVMQAVAGNTSMVAKMAGFRLPIRTIPLQACVSVPLKPFLDQIVVSGSLHVYVSQSSRGELVMGGSTDPYGLYSTRSTLDFKEGLLGHMLELLPMLGEVKVLRQWAGMTDMTPDFSPIMGLTPVKNYYIDSGWGTWGFKATPVCGMTMAHTIANDSPHDLIKPFYLDRFVEYAQVGEKGAASVGH</sequence>
<organism evidence="3 4">
    <name type="scientific">Dongia mobilis</name>
    <dbReference type="NCBI Taxonomy" id="578943"/>
    <lineage>
        <taxon>Bacteria</taxon>
        <taxon>Pseudomonadati</taxon>
        <taxon>Pseudomonadota</taxon>
        <taxon>Alphaproteobacteria</taxon>
        <taxon>Rhodospirillales</taxon>
        <taxon>Dongiaceae</taxon>
        <taxon>Dongia</taxon>
    </lineage>
</organism>
<dbReference type="AlphaFoldDB" id="A0A4R6WZN3"/>
<dbReference type="OrthoDB" id="9815989at2"/>
<comment type="caution">
    <text evidence="3">The sequence shown here is derived from an EMBL/GenBank/DDBJ whole genome shotgun (WGS) entry which is preliminary data.</text>
</comment>
<dbReference type="PROSITE" id="PS50206">
    <property type="entry name" value="RHODANESE_3"/>
    <property type="match status" value="1"/>
</dbReference>
<dbReference type="Proteomes" id="UP000295783">
    <property type="component" value="Unassembled WGS sequence"/>
</dbReference>
<dbReference type="RefSeq" id="WP_133613063.1">
    <property type="nucleotide sequence ID" value="NZ_SNYW01000007.1"/>
</dbReference>
<dbReference type="InterPro" id="IPR036188">
    <property type="entry name" value="FAD/NAD-bd_sf"/>
</dbReference>
<dbReference type="PANTHER" id="PTHR13847">
    <property type="entry name" value="SARCOSINE DEHYDROGENASE-RELATED"/>
    <property type="match status" value="1"/>
</dbReference>
<evidence type="ECO:0000259" key="2">
    <source>
        <dbReference type="PROSITE" id="PS50206"/>
    </source>
</evidence>
<feature type="domain" description="Rhodanese" evidence="2">
    <location>
        <begin position="37"/>
        <end position="81"/>
    </location>
</feature>
<dbReference type="SUPFAM" id="SSF54373">
    <property type="entry name" value="FAD-linked reductases, C-terminal domain"/>
    <property type="match status" value="1"/>
</dbReference>
<evidence type="ECO:0000256" key="1">
    <source>
        <dbReference type="ARBA" id="ARBA00023002"/>
    </source>
</evidence>
<dbReference type="Gene3D" id="3.30.9.10">
    <property type="entry name" value="D-Amino Acid Oxidase, subunit A, domain 2"/>
    <property type="match status" value="1"/>
</dbReference>
<evidence type="ECO:0000313" key="3">
    <source>
        <dbReference type="EMBL" id="TDQ83297.1"/>
    </source>
</evidence>
<dbReference type="GO" id="GO:0005737">
    <property type="term" value="C:cytoplasm"/>
    <property type="evidence" value="ECO:0007669"/>
    <property type="project" value="TreeGrafter"/>
</dbReference>
<name>A0A4R6WZN3_9PROT</name>
<keyword evidence="1" id="KW-0560">Oxidoreductase</keyword>
<dbReference type="Pfam" id="PF01266">
    <property type="entry name" value="DAO"/>
    <property type="match status" value="1"/>
</dbReference>
<dbReference type="EMBL" id="SNYW01000007">
    <property type="protein sequence ID" value="TDQ83297.1"/>
    <property type="molecule type" value="Genomic_DNA"/>
</dbReference>
<reference evidence="3 4" key="1">
    <citation type="submission" date="2019-03" db="EMBL/GenBank/DDBJ databases">
        <title>Genomic Encyclopedia of Type Strains, Phase III (KMG-III): the genomes of soil and plant-associated and newly described type strains.</title>
        <authorList>
            <person name="Whitman W."/>
        </authorList>
    </citation>
    <scope>NUCLEOTIDE SEQUENCE [LARGE SCALE GENOMIC DNA]</scope>
    <source>
        <strain evidence="3 4">CGMCC 1.7660</strain>
    </source>
</reference>
<proteinExistence type="predicted"/>
<dbReference type="PANTHER" id="PTHR13847:SF287">
    <property type="entry name" value="FAD-DEPENDENT OXIDOREDUCTASE DOMAIN-CONTAINING PROTEIN 1"/>
    <property type="match status" value="1"/>
</dbReference>
<evidence type="ECO:0000313" key="4">
    <source>
        <dbReference type="Proteomes" id="UP000295783"/>
    </source>
</evidence>
<keyword evidence="4" id="KW-1185">Reference proteome</keyword>
<dbReference type="Gene3D" id="3.50.50.60">
    <property type="entry name" value="FAD/NAD(P)-binding domain"/>
    <property type="match status" value="1"/>
</dbReference>
<dbReference type="SUPFAM" id="SSF51905">
    <property type="entry name" value="FAD/NAD(P)-binding domain"/>
    <property type="match status" value="1"/>
</dbReference>
<dbReference type="InterPro" id="IPR001763">
    <property type="entry name" value="Rhodanese-like_dom"/>
</dbReference>